<proteinExistence type="predicted"/>
<dbReference type="Pfam" id="PF00989">
    <property type="entry name" value="PAS"/>
    <property type="match status" value="1"/>
</dbReference>
<dbReference type="InterPro" id="IPR050469">
    <property type="entry name" value="Diguanylate_Cyclase"/>
</dbReference>
<dbReference type="Gene3D" id="3.30.450.20">
    <property type="entry name" value="PAS domain"/>
    <property type="match status" value="1"/>
</dbReference>
<comment type="caution">
    <text evidence="5">The sequence shown here is derived from an EMBL/GenBank/DDBJ whole genome shotgun (WGS) entry which is preliminary data.</text>
</comment>
<comment type="catalytic activity">
    <reaction evidence="2">
        <text>2 GTP = 3',3'-c-di-GMP + 2 diphosphate</text>
        <dbReference type="Rhea" id="RHEA:24898"/>
        <dbReference type="ChEBI" id="CHEBI:33019"/>
        <dbReference type="ChEBI" id="CHEBI:37565"/>
        <dbReference type="ChEBI" id="CHEBI:58805"/>
        <dbReference type="EC" id="2.7.7.65"/>
    </reaction>
</comment>
<dbReference type="NCBIfam" id="TIGR00254">
    <property type="entry name" value="GGDEF"/>
    <property type="match status" value="1"/>
</dbReference>
<feature type="domain" description="GGDEF" evidence="4">
    <location>
        <begin position="339"/>
        <end position="472"/>
    </location>
</feature>
<evidence type="ECO:0000259" key="3">
    <source>
        <dbReference type="PROSITE" id="PS50112"/>
    </source>
</evidence>
<evidence type="ECO:0000313" key="6">
    <source>
        <dbReference type="Proteomes" id="UP001597463"/>
    </source>
</evidence>
<dbReference type="PROSITE" id="PS50112">
    <property type="entry name" value="PAS"/>
    <property type="match status" value="1"/>
</dbReference>
<dbReference type="InterPro" id="IPR013767">
    <property type="entry name" value="PAS_fold"/>
</dbReference>
<dbReference type="PANTHER" id="PTHR45138">
    <property type="entry name" value="REGULATORY COMPONENTS OF SENSORY TRANSDUCTION SYSTEM"/>
    <property type="match status" value="1"/>
</dbReference>
<dbReference type="PROSITE" id="PS50887">
    <property type="entry name" value="GGDEF"/>
    <property type="match status" value="1"/>
</dbReference>
<dbReference type="SMART" id="SM00267">
    <property type="entry name" value="GGDEF"/>
    <property type="match status" value="1"/>
</dbReference>
<gene>
    <name evidence="5" type="ORF">ACFSW6_16080</name>
</gene>
<evidence type="ECO:0000256" key="2">
    <source>
        <dbReference type="ARBA" id="ARBA00034247"/>
    </source>
</evidence>
<dbReference type="EMBL" id="JBHUMV010000007">
    <property type="protein sequence ID" value="MFD2755596.1"/>
    <property type="molecule type" value="Genomic_DNA"/>
</dbReference>
<dbReference type="Proteomes" id="UP001597463">
    <property type="component" value="Unassembled WGS sequence"/>
</dbReference>
<dbReference type="InterPro" id="IPR029787">
    <property type="entry name" value="Nucleotide_cyclase"/>
</dbReference>
<feature type="domain" description="PAS" evidence="3">
    <location>
        <begin position="187"/>
        <end position="242"/>
    </location>
</feature>
<dbReference type="Gene3D" id="3.30.70.270">
    <property type="match status" value="1"/>
</dbReference>
<dbReference type="InterPro" id="IPR043128">
    <property type="entry name" value="Rev_trsase/Diguanyl_cyclase"/>
</dbReference>
<name>A0ABW5UPR9_9BURK</name>
<dbReference type="SUPFAM" id="SSF55785">
    <property type="entry name" value="PYP-like sensor domain (PAS domain)"/>
    <property type="match status" value="1"/>
</dbReference>
<evidence type="ECO:0000259" key="4">
    <source>
        <dbReference type="PROSITE" id="PS50887"/>
    </source>
</evidence>
<dbReference type="SUPFAM" id="SSF55073">
    <property type="entry name" value="Nucleotide cyclase"/>
    <property type="match status" value="1"/>
</dbReference>
<accession>A0ABW5UPR9</accession>
<sequence>MRASVLRNQPCAPADRPVDDARVLRAVGGIMSASSSVDARFFGMLVERCVTEMGADGAWAHFHDEADSPVQTVFSTSCQVSGRGDLAAASAAVHALLRGGAALYLEKRSASLPQTPWFARFGAAACVAYPIGGGEGALAGHLALLFRARPGRAGPYIHALQALGAFARHALLVRPCRDREADGLREVVAQYEAVFQTAPVLVNVFGDDGKCLLWNEECERRFGWTMEEVNAHPEPLALFYPDPAVRAQVKASVGAEPSRLFREWHPLTRSGETLSTIWSNTRMPNGRVINIGLDITERKRAEADIVRLSRIDSLTGCWNRAEILDRLSQRLVWANRGGAGFTAMMLDLDHFKQVNDCHGHLGGDAALQHFCELLRACLRENDAMGRLGGEEFLVLLDEADARAGHAVFERLRFCLHAQPISLGGVPAVLTASAGIAVFGLGDATATDVLRRADQALYQAKHRGRDQAVVHQAGA</sequence>
<evidence type="ECO:0000256" key="1">
    <source>
        <dbReference type="ARBA" id="ARBA00012528"/>
    </source>
</evidence>
<organism evidence="5 6">
    <name type="scientific">Comamonas terrae</name>
    <dbReference type="NCBI Taxonomy" id="673548"/>
    <lineage>
        <taxon>Bacteria</taxon>
        <taxon>Pseudomonadati</taxon>
        <taxon>Pseudomonadota</taxon>
        <taxon>Betaproteobacteria</taxon>
        <taxon>Burkholderiales</taxon>
        <taxon>Comamonadaceae</taxon>
        <taxon>Comamonas</taxon>
    </lineage>
</organism>
<dbReference type="PANTHER" id="PTHR45138:SF9">
    <property type="entry name" value="DIGUANYLATE CYCLASE DGCM-RELATED"/>
    <property type="match status" value="1"/>
</dbReference>
<dbReference type="InterPro" id="IPR000014">
    <property type="entry name" value="PAS"/>
</dbReference>
<dbReference type="InterPro" id="IPR035965">
    <property type="entry name" value="PAS-like_dom_sf"/>
</dbReference>
<dbReference type="RefSeq" id="WP_245633460.1">
    <property type="nucleotide sequence ID" value="NZ_BCNT01000024.1"/>
</dbReference>
<dbReference type="EC" id="2.7.7.65" evidence="1"/>
<dbReference type="InterPro" id="IPR000160">
    <property type="entry name" value="GGDEF_dom"/>
</dbReference>
<dbReference type="Pfam" id="PF00990">
    <property type="entry name" value="GGDEF"/>
    <property type="match status" value="1"/>
</dbReference>
<protein>
    <recommendedName>
        <fullName evidence="1">diguanylate cyclase</fullName>
        <ecNumber evidence="1">2.7.7.65</ecNumber>
    </recommendedName>
</protein>
<dbReference type="CDD" id="cd01949">
    <property type="entry name" value="GGDEF"/>
    <property type="match status" value="1"/>
</dbReference>
<keyword evidence="6" id="KW-1185">Reference proteome</keyword>
<dbReference type="NCBIfam" id="TIGR00229">
    <property type="entry name" value="sensory_box"/>
    <property type="match status" value="1"/>
</dbReference>
<reference evidence="6" key="1">
    <citation type="journal article" date="2019" name="Int. J. Syst. Evol. Microbiol.">
        <title>The Global Catalogue of Microorganisms (GCM) 10K type strain sequencing project: providing services to taxonomists for standard genome sequencing and annotation.</title>
        <authorList>
            <consortium name="The Broad Institute Genomics Platform"/>
            <consortium name="The Broad Institute Genome Sequencing Center for Infectious Disease"/>
            <person name="Wu L."/>
            <person name="Ma J."/>
        </authorList>
    </citation>
    <scope>NUCLEOTIDE SEQUENCE [LARGE SCALE GENOMIC DNA]</scope>
    <source>
        <strain evidence="6">TISTR 1906</strain>
    </source>
</reference>
<evidence type="ECO:0000313" key="5">
    <source>
        <dbReference type="EMBL" id="MFD2755596.1"/>
    </source>
</evidence>